<feature type="region of interest" description="Disordered" evidence="5">
    <location>
        <begin position="3147"/>
        <end position="3170"/>
    </location>
</feature>
<evidence type="ECO:0000256" key="4">
    <source>
        <dbReference type="ARBA" id="ARBA00022553"/>
    </source>
</evidence>
<feature type="domain" description="Carrier" evidence="6">
    <location>
        <begin position="3069"/>
        <end position="3144"/>
    </location>
</feature>
<protein>
    <recommendedName>
        <fullName evidence="6">Carrier domain-containing protein</fullName>
    </recommendedName>
</protein>
<dbReference type="InterPro" id="IPR010071">
    <property type="entry name" value="AA_adenyl_dom"/>
</dbReference>
<dbReference type="Gene3D" id="3.30.559.30">
    <property type="entry name" value="Nonribosomal peptide synthetase, condensation domain"/>
    <property type="match status" value="3"/>
</dbReference>
<feature type="domain" description="Carrier" evidence="6">
    <location>
        <begin position="961"/>
        <end position="1036"/>
    </location>
</feature>
<dbReference type="Gene3D" id="1.10.1200.10">
    <property type="entry name" value="ACP-like"/>
    <property type="match status" value="2"/>
</dbReference>
<feature type="domain" description="Carrier" evidence="6">
    <location>
        <begin position="2004"/>
        <end position="2079"/>
    </location>
</feature>
<evidence type="ECO:0000256" key="3">
    <source>
        <dbReference type="ARBA" id="ARBA00022450"/>
    </source>
</evidence>
<dbReference type="InterPro" id="IPR006162">
    <property type="entry name" value="Ppantetheine_attach_site"/>
</dbReference>
<dbReference type="PROSITE" id="PS00012">
    <property type="entry name" value="PHOSPHOPANTETHEINE"/>
    <property type="match status" value="1"/>
</dbReference>
<evidence type="ECO:0000256" key="5">
    <source>
        <dbReference type="SAM" id="MobiDB-lite"/>
    </source>
</evidence>
<comment type="similarity">
    <text evidence="2">Belongs to the ATP-dependent AMP-binding enzyme family.</text>
</comment>
<evidence type="ECO:0000256" key="1">
    <source>
        <dbReference type="ARBA" id="ARBA00001957"/>
    </source>
</evidence>
<organism evidence="7 8">
    <name type="scientific">Cystobacter ferrugineus</name>
    <dbReference type="NCBI Taxonomy" id="83449"/>
    <lineage>
        <taxon>Bacteria</taxon>
        <taxon>Pseudomonadati</taxon>
        <taxon>Myxococcota</taxon>
        <taxon>Myxococcia</taxon>
        <taxon>Myxococcales</taxon>
        <taxon>Cystobacterineae</taxon>
        <taxon>Archangiaceae</taxon>
        <taxon>Cystobacter</taxon>
    </lineage>
</organism>
<evidence type="ECO:0000259" key="6">
    <source>
        <dbReference type="PROSITE" id="PS50075"/>
    </source>
</evidence>
<dbReference type="SUPFAM" id="SSF47336">
    <property type="entry name" value="ACP-like"/>
    <property type="match status" value="3"/>
</dbReference>
<dbReference type="FunFam" id="1.10.1200.10:FF:000016">
    <property type="entry name" value="Non-ribosomal peptide synthase"/>
    <property type="match status" value="1"/>
</dbReference>
<dbReference type="GO" id="GO:0005829">
    <property type="term" value="C:cytosol"/>
    <property type="evidence" value="ECO:0007669"/>
    <property type="project" value="TreeGrafter"/>
</dbReference>
<keyword evidence="8" id="KW-1185">Reference proteome</keyword>
<dbReference type="InterPro" id="IPR042099">
    <property type="entry name" value="ANL_N_sf"/>
</dbReference>
<dbReference type="InterPro" id="IPR023213">
    <property type="entry name" value="CAT-like_dom_sf"/>
</dbReference>
<dbReference type="PROSITE" id="PS00455">
    <property type="entry name" value="AMP_BINDING"/>
    <property type="match status" value="3"/>
</dbReference>
<dbReference type="PROSITE" id="PS50075">
    <property type="entry name" value="CARRIER"/>
    <property type="match status" value="3"/>
</dbReference>
<dbReference type="FunFam" id="3.30.300.30:FF:000015">
    <property type="entry name" value="Nonribosomal peptide synthase SidD"/>
    <property type="match status" value="1"/>
</dbReference>
<dbReference type="InterPro" id="IPR029058">
    <property type="entry name" value="AB_hydrolase_fold"/>
</dbReference>
<dbReference type="STRING" id="83449.BON30_20370"/>
<keyword evidence="3" id="KW-0596">Phosphopantetheine</keyword>
<evidence type="ECO:0000313" key="8">
    <source>
        <dbReference type="Proteomes" id="UP000182229"/>
    </source>
</evidence>
<dbReference type="Pfam" id="PF00501">
    <property type="entry name" value="AMP-binding"/>
    <property type="match status" value="3"/>
</dbReference>
<dbReference type="SUPFAM" id="SSF56801">
    <property type="entry name" value="Acetyl-CoA synthetase-like"/>
    <property type="match status" value="3"/>
</dbReference>
<dbReference type="InterPro" id="IPR000873">
    <property type="entry name" value="AMP-dep_synth/lig_dom"/>
</dbReference>
<dbReference type="Pfam" id="PF00668">
    <property type="entry name" value="Condensation"/>
    <property type="match status" value="3"/>
</dbReference>
<dbReference type="OrthoDB" id="5475814at2"/>
<dbReference type="PANTHER" id="PTHR45527">
    <property type="entry name" value="NONRIBOSOMAL PEPTIDE SYNTHETASE"/>
    <property type="match status" value="1"/>
</dbReference>
<dbReference type="Gene3D" id="3.30.300.30">
    <property type="match status" value="3"/>
</dbReference>
<dbReference type="SUPFAM" id="SSF52777">
    <property type="entry name" value="CoA-dependent acyltransferases"/>
    <property type="match status" value="6"/>
</dbReference>
<dbReference type="InterPro" id="IPR020806">
    <property type="entry name" value="PKS_PP-bd"/>
</dbReference>
<dbReference type="CDD" id="cd05930">
    <property type="entry name" value="A_NRPS"/>
    <property type="match status" value="3"/>
</dbReference>
<dbReference type="FunFam" id="2.30.38.10:FF:000001">
    <property type="entry name" value="Non-ribosomal peptide synthetase PvdI"/>
    <property type="match status" value="2"/>
</dbReference>
<evidence type="ECO:0000256" key="2">
    <source>
        <dbReference type="ARBA" id="ARBA00006432"/>
    </source>
</evidence>
<dbReference type="Pfam" id="PF00550">
    <property type="entry name" value="PP-binding"/>
    <property type="match status" value="3"/>
</dbReference>
<dbReference type="RefSeq" id="WP_071900048.1">
    <property type="nucleotide sequence ID" value="NZ_MPIN01000005.1"/>
</dbReference>
<dbReference type="NCBIfam" id="TIGR01733">
    <property type="entry name" value="AA-adenyl-dom"/>
    <property type="match status" value="3"/>
</dbReference>
<comment type="cofactor">
    <cofactor evidence="1">
        <name>pantetheine 4'-phosphate</name>
        <dbReference type="ChEBI" id="CHEBI:47942"/>
    </cofactor>
</comment>
<dbReference type="GO" id="GO:0003824">
    <property type="term" value="F:catalytic activity"/>
    <property type="evidence" value="ECO:0007669"/>
    <property type="project" value="InterPro"/>
</dbReference>
<dbReference type="InterPro" id="IPR009081">
    <property type="entry name" value="PP-bd_ACP"/>
</dbReference>
<reference evidence="7 8" key="2">
    <citation type="submission" date="2016-12" db="EMBL/GenBank/DDBJ databases">
        <title>Draft Genome Sequence of Cystobacter ferrugineus Strain Cbfe23.</title>
        <authorList>
            <person name="Akbar S."/>
            <person name="Dowd S.E."/>
            <person name="Stevens D.C."/>
        </authorList>
    </citation>
    <scope>NUCLEOTIDE SEQUENCE [LARGE SCALE GENOMIC DNA]</scope>
    <source>
        <strain evidence="7 8">Cbfe23</strain>
    </source>
</reference>
<name>A0A1L9B8L5_9BACT</name>
<dbReference type="PANTHER" id="PTHR45527:SF1">
    <property type="entry name" value="FATTY ACID SYNTHASE"/>
    <property type="match status" value="1"/>
</dbReference>
<dbReference type="FunFam" id="1.10.1200.10:FF:000005">
    <property type="entry name" value="Nonribosomal peptide synthetase 1"/>
    <property type="match status" value="2"/>
</dbReference>
<sequence>MRPDSRTVPAPEAQPLSHPQRRIWWMEQLQPGSALGNIAGLLEVKGGIDAALLARAARLFLERTEGTRTEIVLHQGEPFQVPSSRPVGEVPVLDFRSAAAPREAAFAWAEQRARVPFTLLESPLHDVAVVTWGTGSALFARFHHLVSDAASLALLGQGVTRLHEQLARGEAPELPRAGRYLDFAAAERDYLGSATAREDLEALRAGFGDVEEPTLLGDTGVHLSGSAAVRHSLELDARTTGALQALAREHGGSLNRFFTALTALFVGRLTGREDVCLGTYVHNRASREFLRTFGMFVSTVPVRLRLEPEASFSDWLPRVGPQVSRFLKHTRYPYELLRERMERPAVRRQGLFDTVVSYQSQRYESTLGGHPVEIHWLFSGHEAHALAVQVSDRTRQGALRVDLDIRHGAFSGQAHASLAGSFQTLLEAAVHAPGTSLRRLPLVGTSRLDALRALHASPPATPAPSDALSPFLAQAARTPEAVALRSAGRTLTYGELLGRVRVLAQALATRGVGRGDTVALWTSRTAELLVGQLGILAAGAAYLPVDPSLPPERIRFMLEDSGAKWAVVDASTAPAAATQPVSALRVDELASPSTETPLPASPAPGDLAYVIYTSGSTGTPKGVMLEHRAVGNFLAAMGEALPLAERPRVLCTTTASFDIFVLETLLPLALGLEVVLAGEEEQTAPELLAALILRERCGLVQLTPSRLQMLMGHPLGVEALRAVRLLLVGGEALPPALLQAVRGLTSARLFNMYGPTETTVWSTVAELTHAKAVHVGRPVRQTQVYVVDAGGEPLPPGWVGEVLIGGEGVARGYLNRPELTRERFVRLPFHEGVLYRTGDLGRWLPDGNLEHRGRADFQVKVRGYRVELGEVEARMLASGLVSAAVAVVREDGAGQAVLAAFYVPRGDASGLRASLASALPEYMVPTHLVPLEKLPTLPSGKVDRKALPALTSTPRASEAVAPEGPVETQLLALWRDVLGVEACGVTDDFFELGGQSLRAIQLLNLVAERLGRRVPLARFLGAPTVRGLSGLLADAEPALPPLVPTPPAAHHPTTSAQRQMFIAHERGGGTDTSYHMSGGLRLEGPLDEARLERALTELMRRHEALRTSFHLEGGELAQRVHAEVDFRLERLEARGMTPESLLARFVRPFELGAAPLLRAALARVAETEALLLVDVHHLVADAASEDVLLEELLALYEGHPLPPPRLQAKDHAAWQQRLLASPAIQRDADYWRRTLARLPPPMDLLAGRPRPATVSNAGATHVDTVPAELGTRLNALAREQGTTLHAVLLGALTVLLARHSGQREVVVGAPVLGRTHADLARVVGLLINTLPLRNRVRPDMTVARLLAEVSQHTREALDHQSYPLEPLLEQVRVEEGRTTLFDVMLVLQEGGWRARALEGGPRVSRLEHPIPAAKVDLTLTAFPSPEDGELVLHWTYRTDLLEGPEVAALARRMRRVLEQFLSGADRTLRSLDVLSPEDRARLAAHNDTWRPHPEDATVTGLFAEMAARHGSSPAVWHEGQSHTYAELDARSNRLAHTLRARGVGPEVRVGILSEPSREMVVALLGVLKAGGAYVPLDPGHPPARLELLLRDSGIRHLLVQDATLALPAFTGTLLRLDDAATYDAEASAPVPVSRPEHLAYVIYTSGTTGTPKGVMVEHRQLCNQIGWLRRFFSGTPRRMNHMLLVSPAVDVSVHQVFLPLMRGDTLYLPRQDTILSPEALYAYVVDNHIDVVDSVPALLKGLLERRPEQGRLEVEYLCFGGDVLSTDVVRLIERNATIRHLINYYGPTETCLNASALMTSDWTRLRKVPIGRPCDNYQLLLLDEDLCEVPPGYVGELFVAGRGVARGYLERPELTAERFPPDPFAEGQRMYRTGDLARWLPDGQMDFIGRADQQVKIRGYRVETGEVESLIRQMGAVADCAVEVSEDSTGNKRLVAFLVPRAGETSVSVDALRAGLKQRLPGYMVPSAFVTLERIPLTVSGKVDHKALVAAASAAQEAPDLEGPTLSPTEERLASIWRELLGVRTVRPGDNFFDLGGQSLMAVQVTSRIREALGVDLPLRQVFEVEDLAGLARAVEALGGVASPVPRPPPVVPVPRTGRLPLSFSQQRLWLLDQLDPDSPLYNIAGALRLEGVLDVAAVEQALHRLVERHESLRTTFVREGDGPVAVVAAEPAFSLERLPLPEGADLKQRLDAAVTGVARQPFTLSRGPLFRAALVRVAPEDHLLVLSLHHIISDGWSIAVLTREFSALYEALRQGRDTSLPPLGVQYVDYAAWQQGWMKDEVLATRLAFWKEHLAGQTEPLQLPTDFPRPPVQSFRGATHGWRLSESLSEGVRTLARGRQSTSFMVLLAAFQTLLHRYTGQSSITVGIPVANRGQREVEGLVGCFVNTLALRGDVHGGQTFAELLGQVRERAQAAFAHQELPFEKLVEHVQPPRDLSRSPLFQVMLTYDEAPEATLELGGLRLTPYDADTGTSKFDLTLSVLEQPGGLRCAIEYNTALFRESTITRMAGHFERLLASVVEEPSQRLHALPLLSPEERTELTRYGTGVAEPAIDTTLHEAFEAQVARTPDAIALRQGTEQLTYAELDGRANQLARVLRGKGVTPGAFVGVMLERSVDAMVSFLGVLKAGAAYIPMDPDYPLERLEYMLQDSGARVLLTRPALRERLASLEAQVLDMETLRAEAARESAGKVDGAVSPQALAYLMYTSGSTGKPKAVMAQHRALVSFALGNVRIYGHTPEDRVLQFSALSFDASTEEIFPTWLSGGTLVLRTDAMLEVGEFRARCEEWGITLLFLPAAFWVELTSALASGAARLPASVRVVATGGEKALAQTVLQWRAAVEPRVRLTNEYGPTETTVICVVADVARVDEADLRRGTVPIGAPSANVSAHVLDAWLQPVPRGVPGELYLGGENLAHGYWGRPDLTAERFLPDPFSRVPGARLYRTGDIARWLPDGTLEYQGRADHQVKYRGFRIEPGEIEAVLARYPRVKDAMVMLREDTPGMKRLVGYVVAEGEAPDVATLRAFVQGQLPEYMVPTALVVLPAMPLTPSGKVDRKALPVPAVGASGPRTPPSTPMEVQLAGLWTTLLGLEQVGLEDDFFELGGHSLLAMQLAARAREALGFEVPLRALFEYPRLGELARELERLAATATPASSSGPQRITRVDRNSRRVKR</sequence>
<dbReference type="FunFam" id="3.40.50.980:FF:000001">
    <property type="entry name" value="Non-ribosomal peptide synthetase"/>
    <property type="match status" value="3"/>
</dbReference>
<evidence type="ECO:0000313" key="7">
    <source>
        <dbReference type="EMBL" id="OJH38599.1"/>
    </source>
</evidence>
<dbReference type="InterPro" id="IPR036736">
    <property type="entry name" value="ACP-like_sf"/>
</dbReference>
<dbReference type="GO" id="GO:0044550">
    <property type="term" value="P:secondary metabolite biosynthetic process"/>
    <property type="evidence" value="ECO:0007669"/>
    <property type="project" value="UniProtKB-ARBA"/>
</dbReference>
<dbReference type="Gene3D" id="2.30.38.10">
    <property type="entry name" value="Luciferase, Domain 3"/>
    <property type="match status" value="2"/>
</dbReference>
<dbReference type="InterPro" id="IPR045851">
    <property type="entry name" value="AMP-bd_C_sf"/>
</dbReference>
<dbReference type="Pfam" id="PF13193">
    <property type="entry name" value="AMP-binding_C"/>
    <property type="match status" value="2"/>
</dbReference>
<accession>A0A1L9B8L5</accession>
<dbReference type="FunFam" id="3.30.300.30:FF:000010">
    <property type="entry name" value="Enterobactin synthetase component F"/>
    <property type="match status" value="1"/>
</dbReference>
<comment type="caution">
    <text evidence="7">The sequence shown here is derived from an EMBL/GenBank/DDBJ whole genome shotgun (WGS) entry which is preliminary data.</text>
</comment>
<reference evidence="8" key="1">
    <citation type="submission" date="2016-11" db="EMBL/GenBank/DDBJ databases">
        <authorList>
            <person name="Shukria A."/>
            <person name="Stevens D.C."/>
        </authorList>
    </citation>
    <scope>NUCLEOTIDE SEQUENCE [LARGE SCALE GENOMIC DNA]</scope>
    <source>
        <strain evidence="8">Cbfe23</strain>
    </source>
</reference>
<dbReference type="InterPro" id="IPR001242">
    <property type="entry name" value="Condensation_dom"/>
</dbReference>
<dbReference type="Gene3D" id="3.40.50.980">
    <property type="match status" value="4"/>
</dbReference>
<dbReference type="GO" id="GO:0072330">
    <property type="term" value="P:monocarboxylic acid biosynthetic process"/>
    <property type="evidence" value="ECO:0007669"/>
    <property type="project" value="UniProtKB-ARBA"/>
</dbReference>
<dbReference type="NCBIfam" id="NF003417">
    <property type="entry name" value="PRK04813.1"/>
    <property type="match status" value="3"/>
</dbReference>
<dbReference type="InterPro" id="IPR020845">
    <property type="entry name" value="AMP-binding_CS"/>
</dbReference>
<dbReference type="SMART" id="SM00823">
    <property type="entry name" value="PKS_PP"/>
    <property type="match status" value="3"/>
</dbReference>
<proteinExistence type="inferred from homology"/>
<dbReference type="FunFam" id="3.40.50.12780:FF:000012">
    <property type="entry name" value="Non-ribosomal peptide synthetase"/>
    <property type="match status" value="3"/>
</dbReference>
<dbReference type="GO" id="GO:0031177">
    <property type="term" value="F:phosphopantetheine binding"/>
    <property type="evidence" value="ECO:0007669"/>
    <property type="project" value="InterPro"/>
</dbReference>
<dbReference type="Proteomes" id="UP000182229">
    <property type="component" value="Unassembled WGS sequence"/>
</dbReference>
<dbReference type="Gene3D" id="3.30.559.10">
    <property type="entry name" value="Chloramphenicol acetyltransferase-like domain"/>
    <property type="match status" value="3"/>
</dbReference>
<dbReference type="EMBL" id="MPIN01000005">
    <property type="protein sequence ID" value="OJH38599.1"/>
    <property type="molecule type" value="Genomic_DNA"/>
</dbReference>
<dbReference type="Gene3D" id="3.40.50.1820">
    <property type="entry name" value="alpha/beta hydrolase"/>
    <property type="match status" value="1"/>
</dbReference>
<dbReference type="FunFam" id="3.30.559.10:FF:000012">
    <property type="entry name" value="Non-ribosomal peptide synthetase"/>
    <property type="match status" value="1"/>
</dbReference>
<keyword evidence="4" id="KW-0597">Phosphoprotein</keyword>
<gene>
    <name evidence="7" type="ORF">BON30_20370</name>
</gene>
<dbReference type="Gene3D" id="3.40.50.12780">
    <property type="entry name" value="N-terminal domain of ligase-like"/>
    <property type="match status" value="1"/>
</dbReference>
<feature type="compositionally biased region" description="Basic and acidic residues" evidence="5">
    <location>
        <begin position="3159"/>
        <end position="3170"/>
    </location>
</feature>
<dbReference type="CDD" id="cd19531">
    <property type="entry name" value="LCL_NRPS-like"/>
    <property type="match status" value="2"/>
</dbReference>
<dbReference type="GO" id="GO:0043041">
    <property type="term" value="P:amino acid activation for nonribosomal peptide biosynthetic process"/>
    <property type="evidence" value="ECO:0007669"/>
    <property type="project" value="TreeGrafter"/>
</dbReference>
<dbReference type="InterPro" id="IPR025110">
    <property type="entry name" value="AMP-bd_C"/>
</dbReference>